<keyword evidence="8" id="KW-0175">Coiled coil</keyword>
<dbReference type="PANTHER" id="PTHR30026:SF20">
    <property type="entry name" value="OUTER MEMBRANE PROTEIN TOLC"/>
    <property type="match status" value="1"/>
</dbReference>
<evidence type="ECO:0000256" key="5">
    <source>
        <dbReference type="ARBA" id="ARBA00022692"/>
    </source>
</evidence>
<comment type="caution">
    <text evidence="10">The sequence shown here is derived from an EMBL/GenBank/DDBJ whole genome shotgun (WGS) entry which is preliminary data.</text>
</comment>
<keyword evidence="4" id="KW-1134">Transmembrane beta strand</keyword>
<keyword evidence="5" id="KW-0812">Transmembrane</keyword>
<dbReference type="GO" id="GO:0015562">
    <property type="term" value="F:efflux transmembrane transporter activity"/>
    <property type="evidence" value="ECO:0007669"/>
    <property type="project" value="InterPro"/>
</dbReference>
<dbReference type="Pfam" id="PF02321">
    <property type="entry name" value="OEP"/>
    <property type="match status" value="1"/>
</dbReference>
<dbReference type="SUPFAM" id="SSF56954">
    <property type="entry name" value="Outer membrane efflux proteins (OEP)"/>
    <property type="match status" value="1"/>
</dbReference>
<dbReference type="GO" id="GO:0009279">
    <property type="term" value="C:cell outer membrane"/>
    <property type="evidence" value="ECO:0007669"/>
    <property type="project" value="UniProtKB-SubCell"/>
</dbReference>
<dbReference type="GO" id="GO:0015288">
    <property type="term" value="F:porin activity"/>
    <property type="evidence" value="ECO:0007669"/>
    <property type="project" value="TreeGrafter"/>
</dbReference>
<dbReference type="GO" id="GO:1990281">
    <property type="term" value="C:efflux pump complex"/>
    <property type="evidence" value="ECO:0007669"/>
    <property type="project" value="TreeGrafter"/>
</dbReference>
<dbReference type="InterPro" id="IPR003423">
    <property type="entry name" value="OMP_efflux"/>
</dbReference>
<comment type="similarity">
    <text evidence="2">Belongs to the outer membrane factor (OMF) (TC 1.B.17) family.</text>
</comment>
<feature type="coiled-coil region" evidence="8">
    <location>
        <begin position="164"/>
        <end position="191"/>
    </location>
</feature>
<feature type="coiled-coil region" evidence="8">
    <location>
        <begin position="346"/>
        <end position="373"/>
    </location>
</feature>
<dbReference type="EMBL" id="QUNI01000009">
    <property type="protein sequence ID" value="REG96391.1"/>
    <property type="molecule type" value="Genomic_DNA"/>
</dbReference>
<keyword evidence="11" id="KW-1185">Reference proteome</keyword>
<dbReference type="InterPro" id="IPR051906">
    <property type="entry name" value="TolC-like"/>
</dbReference>
<feature type="signal peptide" evidence="9">
    <location>
        <begin position="1"/>
        <end position="18"/>
    </location>
</feature>
<keyword evidence="3" id="KW-0813">Transport</keyword>
<evidence type="ECO:0000256" key="1">
    <source>
        <dbReference type="ARBA" id="ARBA00004442"/>
    </source>
</evidence>
<evidence type="ECO:0000313" key="11">
    <source>
        <dbReference type="Proteomes" id="UP000257136"/>
    </source>
</evidence>
<evidence type="ECO:0000256" key="6">
    <source>
        <dbReference type="ARBA" id="ARBA00023136"/>
    </source>
</evidence>
<evidence type="ECO:0000256" key="8">
    <source>
        <dbReference type="SAM" id="Coils"/>
    </source>
</evidence>
<reference evidence="10 11" key="1">
    <citation type="submission" date="2018-08" db="EMBL/GenBank/DDBJ databases">
        <title>Genomic Encyclopedia of Archaeal and Bacterial Type Strains, Phase II (KMG-II): from individual species to whole genera.</title>
        <authorList>
            <person name="Goeker M."/>
        </authorList>
    </citation>
    <scope>NUCLEOTIDE SEQUENCE [LARGE SCALE GENOMIC DNA]</scope>
    <source>
        <strain evidence="10 11">DSM 100880</strain>
    </source>
</reference>
<evidence type="ECO:0000256" key="2">
    <source>
        <dbReference type="ARBA" id="ARBA00007613"/>
    </source>
</evidence>
<dbReference type="AlphaFoldDB" id="A0A3E0EDS9"/>
<keyword evidence="7" id="KW-0998">Cell outer membrane</keyword>
<evidence type="ECO:0000313" key="10">
    <source>
        <dbReference type="EMBL" id="REG96391.1"/>
    </source>
</evidence>
<dbReference type="RefSeq" id="WP_115813999.1">
    <property type="nucleotide sequence ID" value="NZ_QUNI01000009.1"/>
</dbReference>
<protein>
    <submittedName>
        <fullName evidence="10">Outer membrane protein TolC</fullName>
    </submittedName>
</protein>
<dbReference type="PANTHER" id="PTHR30026">
    <property type="entry name" value="OUTER MEMBRANE PROTEIN TOLC"/>
    <property type="match status" value="1"/>
</dbReference>
<keyword evidence="9" id="KW-0732">Signal</keyword>
<accession>A0A3E0EDS9</accession>
<evidence type="ECO:0000256" key="4">
    <source>
        <dbReference type="ARBA" id="ARBA00022452"/>
    </source>
</evidence>
<feature type="chain" id="PRO_5017784383" evidence="9">
    <location>
        <begin position="19"/>
        <end position="450"/>
    </location>
</feature>
<sequence>MKNLFILTLSLFTMSGFAQDTSTSEQKKSYSFTLQQAIDHALENNYTAINSGRDIEAAKEKKWETTAMGLPQINAGVDFTDNFVLQKSVVPAEFFGGNPGEYAEVAFGTKYNMVARSTLSQLIFDGSYIVALQASKTYLKYYENAKRKTDIDVKEMVINSYGNVLLAKENIAILEKNIASLQKTLNDTRATYKNGLIEEESVEQLEITLASLESTLNYNIRLLDITYKMLKINLGIDINDEITLTDKLDDLTIQNMDLAFSKTEFDINSNISYKIATNFEEQRTLEYKLQKSKALPSLSANFNFGYTAFKDQFDFFSQNQNWFNYSNIGVSLNVPIFSSLARSSRTQQAKIALDQAKTQLSETEQKLKLQYATAKTEYEYSIADYETAKSNLNLSERIEKKQQIKFTEGLSTSFDFNDAQRQLYTAQQKYLQTMVNIINKKASLEKITTN</sequence>
<keyword evidence="6" id="KW-0472">Membrane</keyword>
<name>A0A3E0EDS9_9FLAO</name>
<comment type="subcellular location">
    <subcellularLocation>
        <location evidence="1">Cell outer membrane</location>
    </subcellularLocation>
</comment>
<proteinExistence type="inferred from homology"/>
<evidence type="ECO:0000256" key="9">
    <source>
        <dbReference type="SAM" id="SignalP"/>
    </source>
</evidence>
<dbReference type="Gene3D" id="1.20.1600.10">
    <property type="entry name" value="Outer membrane efflux proteins (OEP)"/>
    <property type="match status" value="1"/>
</dbReference>
<organism evidence="10 11">
    <name type="scientific">Flavobacterium aquicola</name>
    <dbReference type="NCBI Taxonomy" id="1682742"/>
    <lineage>
        <taxon>Bacteria</taxon>
        <taxon>Pseudomonadati</taxon>
        <taxon>Bacteroidota</taxon>
        <taxon>Flavobacteriia</taxon>
        <taxon>Flavobacteriales</taxon>
        <taxon>Flavobacteriaceae</taxon>
        <taxon>Flavobacterium</taxon>
    </lineage>
</organism>
<evidence type="ECO:0000256" key="7">
    <source>
        <dbReference type="ARBA" id="ARBA00023237"/>
    </source>
</evidence>
<evidence type="ECO:0000256" key="3">
    <source>
        <dbReference type="ARBA" id="ARBA00022448"/>
    </source>
</evidence>
<gene>
    <name evidence="10" type="ORF">C8P67_10934</name>
</gene>
<dbReference type="OrthoDB" id="367883at2"/>
<dbReference type="Proteomes" id="UP000257136">
    <property type="component" value="Unassembled WGS sequence"/>
</dbReference>